<name>A0A8T9CIN2_9HELO</name>
<dbReference type="Pfam" id="PF05368">
    <property type="entry name" value="NmrA"/>
    <property type="match status" value="2"/>
</dbReference>
<dbReference type="EMBL" id="QGMK01000006">
    <property type="protein sequence ID" value="TVY85468.1"/>
    <property type="molecule type" value="Genomic_DNA"/>
</dbReference>
<organism evidence="4 5">
    <name type="scientific">Lachnellula suecica</name>
    <dbReference type="NCBI Taxonomy" id="602035"/>
    <lineage>
        <taxon>Eukaryota</taxon>
        <taxon>Fungi</taxon>
        <taxon>Dikarya</taxon>
        <taxon>Ascomycota</taxon>
        <taxon>Pezizomycotina</taxon>
        <taxon>Leotiomycetes</taxon>
        <taxon>Helotiales</taxon>
        <taxon>Lachnaceae</taxon>
        <taxon>Lachnellula</taxon>
    </lineage>
</organism>
<evidence type="ECO:0000256" key="2">
    <source>
        <dbReference type="ARBA" id="ARBA00022857"/>
    </source>
</evidence>
<dbReference type="PANTHER" id="PTHR42748">
    <property type="entry name" value="NITROGEN METABOLITE REPRESSION PROTEIN NMRA FAMILY MEMBER"/>
    <property type="match status" value="1"/>
</dbReference>
<dbReference type="InterPro" id="IPR008030">
    <property type="entry name" value="NmrA-like"/>
</dbReference>
<feature type="domain" description="NmrA-like" evidence="3">
    <location>
        <begin position="90"/>
        <end position="253"/>
    </location>
</feature>
<evidence type="ECO:0000313" key="4">
    <source>
        <dbReference type="EMBL" id="TVY85468.1"/>
    </source>
</evidence>
<dbReference type="InterPro" id="IPR036291">
    <property type="entry name" value="NAD(P)-bd_dom_sf"/>
</dbReference>
<evidence type="ECO:0000259" key="3">
    <source>
        <dbReference type="Pfam" id="PF05368"/>
    </source>
</evidence>
<gene>
    <name evidence="4" type="ORF">LSUE1_G000167</name>
</gene>
<comment type="similarity">
    <text evidence="1">Belongs to the NmrA-type oxidoreductase family.</text>
</comment>
<protein>
    <recommendedName>
        <fullName evidence="3">NmrA-like domain-containing protein</fullName>
    </recommendedName>
</protein>
<proteinExistence type="inferred from homology"/>
<dbReference type="AlphaFoldDB" id="A0A8T9CIN2"/>
<dbReference type="Proteomes" id="UP000469558">
    <property type="component" value="Unassembled WGS sequence"/>
</dbReference>
<accession>A0A8T9CIN2</accession>
<dbReference type="InterPro" id="IPR051164">
    <property type="entry name" value="NmrA-like_oxidored"/>
</dbReference>
<dbReference type="Gene3D" id="3.40.50.720">
    <property type="entry name" value="NAD(P)-binding Rossmann-like Domain"/>
    <property type="match status" value="2"/>
</dbReference>
<dbReference type="PANTHER" id="PTHR42748:SF7">
    <property type="entry name" value="NMRA LIKE REDOX SENSOR 1-RELATED"/>
    <property type="match status" value="1"/>
</dbReference>
<feature type="domain" description="NmrA-like" evidence="3">
    <location>
        <begin position="3"/>
        <end position="75"/>
    </location>
</feature>
<keyword evidence="2" id="KW-0521">NADP</keyword>
<evidence type="ECO:0000256" key="1">
    <source>
        <dbReference type="ARBA" id="ARBA00006328"/>
    </source>
</evidence>
<keyword evidence="5" id="KW-1185">Reference proteome</keyword>
<comment type="caution">
    <text evidence="4">The sequence shown here is derived from an EMBL/GenBank/DDBJ whole genome shotgun (WGS) entry which is preliminary data.</text>
</comment>
<reference evidence="4 5" key="1">
    <citation type="submission" date="2018-05" db="EMBL/GenBank/DDBJ databases">
        <title>Genome sequencing and assembly of the regulated plant pathogen Lachnellula willkommii and related sister species for the development of diagnostic species identification markers.</title>
        <authorList>
            <person name="Giroux E."/>
            <person name="Bilodeau G."/>
        </authorList>
    </citation>
    <scope>NUCLEOTIDE SEQUENCE [LARGE SCALE GENOMIC DNA]</scope>
    <source>
        <strain evidence="4 5">CBS 268.59</strain>
    </source>
</reference>
<dbReference type="SUPFAM" id="SSF51735">
    <property type="entry name" value="NAD(P)-binding Rossmann-fold domains"/>
    <property type="match status" value="1"/>
</dbReference>
<dbReference type="OrthoDB" id="3358371at2759"/>
<sequence length="268" mass="29896">MSTYLITQATGHQSQWTIEHLLIAGAKVHALVRDPKKVPTFLKRPGVTVFDRENDTPEAIFKAAEGCKGVFLNTFPSFGDADSYPLMSFYYETKHKIEEAVRATNFQSYTILRPTLIHHDYTVPRSAVNFPDLPKTGTLTHALNDGVGLLHIDEKDIGKYAAAALLDPIKFGGQEIELGNELLTIEEIRDILAKVSGKDIKVKKWTPEETKEALSSVFLSRFELWANIDPMTSSAKATAEKFGIPFTSLEEYLEREKAQLLASLPAEL</sequence>
<evidence type="ECO:0000313" key="5">
    <source>
        <dbReference type="Proteomes" id="UP000469558"/>
    </source>
</evidence>